<dbReference type="EMBL" id="JARJJS010000001">
    <property type="protein sequence ID" value="MDF4024560.1"/>
    <property type="molecule type" value="Genomic_DNA"/>
</dbReference>
<evidence type="ECO:0000313" key="2">
    <source>
        <dbReference type="EMBL" id="MDF4024560.1"/>
    </source>
</evidence>
<gene>
    <name evidence="2" type="ORF">P3W24_06265</name>
</gene>
<keyword evidence="1" id="KW-0472">Membrane</keyword>
<evidence type="ECO:0000313" key="3">
    <source>
        <dbReference type="Proteomes" id="UP001528850"/>
    </source>
</evidence>
<comment type="caution">
    <text evidence="2">The sequence shown here is derived from an EMBL/GenBank/DDBJ whole genome shotgun (WGS) entry which is preliminary data.</text>
</comment>
<proteinExistence type="predicted"/>
<reference evidence="2 3" key="1">
    <citation type="journal article" date="2024" name="Curr. Microbiol.">
        <title>Luteibacter sahnii sp. nov., A Novel Yellow-Colored Xanthomonadin Pigment Producing Probiotic Bacterium from Healthy Rice Seed Microbiome.</title>
        <authorList>
            <person name="Jaiswal G."/>
            <person name="Rana R."/>
            <person name="Nayak P.K."/>
            <person name="Chouhan R."/>
            <person name="Gandhi S.G."/>
            <person name="Patel H.K."/>
            <person name="Patil P.B."/>
        </authorList>
    </citation>
    <scope>NUCLEOTIDE SEQUENCE [LARGE SCALE GENOMIC DNA]</scope>
    <source>
        <strain evidence="2 3">PPL201</strain>
    </source>
</reference>
<dbReference type="Proteomes" id="UP001528850">
    <property type="component" value="Unassembled WGS sequence"/>
</dbReference>
<keyword evidence="3" id="KW-1185">Reference proteome</keyword>
<dbReference type="RefSeq" id="WP_320551988.1">
    <property type="nucleotide sequence ID" value="NZ_JAQLOK010000005.1"/>
</dbReference>
<feature type="transmembrane region" description="Helical" evidence="1">
    <location>
        <begin position="16"/>
        <end position="33"/>
    </location>
</feature>
<organism evidence="2 3">
    <name type="scientific">Luteibacter sahnii</name>
    <dbReference type="NCBI Taxonomy" id="3021977"/>
    <lineage>
        <taxon>Bacteria</taxon>
        <taxon>Pseudomonadati</taxon>
        <taxon>Pseudomonadota</taxon>
        <taxon>Gammaproteobacteria</taxon>
        <taxon>Lysobacterales</taxon>
        <taxon>Rhodanobacteraceae</taxon>
        <taxon>Luteibacter</taxon>
    </lineage>
</organism>
<keyword evidence="1" id="KW-1133">Transmembrane helix</keyword>
<protein>
    <recommendedName>
        <fullName evidence="4">Toxin CptA</fullName>
    </recommendedName>
</protein>
<keyword evidence="1" id="KW-0812">Transmembrane</keyword>
<evidence type="ECO:0008006" key="4">
    <source>
        <dbReference type="Google" id="ProtNLM"/>
    </source>
</evidence>
<sequence length="141" mass="15359">MRSARGITFETRPPVVLIRLLTAVAIAGAGAPLLTAWPWYLRGGLGLVLAAHAALSLRRLVRCPLAVAEWASDGLWGVIDRHGEAFPAELEGFRVVGTWVLLRLRWHDARAAVFLCEANAHPDDLRILRVRLAGRSGATLP</sequence>
<evidence type="ECO:0000256" key="1">
    <source>
        <dbReference type="SAM" id="Phobius"/>
    </source>
</evidence>
<accession>A0ABT6B8W8</accession>
<name>A0ABT6B8W8_9GAMM</name>